<sequence>MRADDLVGAARELGAALGIAVVGTVLSVRVASGTGHGATAVTAFTDGTALGYRIAAGVVLVVGAAVVSGLRAGARPGVT</sequence>
<gene>
    <name evidence="2" type="ORF">Stube_57840</name>
</gene>
<dbReference type="Proteomes" id="UP000431826">
    <property type="component" value="Unassembled WGS sequence"/>
</dbReference>
<protein>
    <submittedName>
        <fullName evidence="2">Uncharacterized protein</fullName>
    </submittedName>
</protein>
<name>A0A640V2F2_9ACTN</name>
<evidence type="ECO:0000256" key="1">
    <source>
        <dbReference type="SAM" id="Phobius"/>
    </source>
</evidence>
<evidence type="ECO:0000313" key="3">
    <source>
        <dbReference type="Proteomes" id="UP000431826"/>
    </source>
</evidence>
<reference evidence="2 3" key="1">
    <citation type="submission" date="2019-12" db="EMBL/GenBank/DDBJ databases">
        <title>Whole genome shotgun sequence of Streptomyces tubercidicus NBRC 13090.</title>
        <authorList>
            <person name="Ichikawa N."/>
            <person name="Kimura A."/>
            <person name="Kitahashi Y."/>
            <person name="Komaki H."/>
            <person name="Tamura T."/>
        </authorList>
    </citation>
    <scope>NUCLEOTIDE SEQUENCE [LARGE SCALE GENOMIC DNA]</scope>
    <source>
        <strain evidence="2 3">NBRC 13090</strain>
    </source>
</reference>
<evidence type="ECO:0000313" key="2">
    <source>
        <dbReference type="EMBL" id="GFE41111.1"/>
    </source>
</evidence>
<dbReference type="AlphaFoldDB" id="A0A640V2F2"/>
<dbReference type="OrthoDB" id="9781469at2"/>
<dbReference type="EMBL" id="BLIR01000003">
    <property type="protein sequence ID" value="GFE41111.1"/>
    <property type="molecule type" value="Genomic_DNA"/>
</dbReference>
<feature type="transmembrane region" description="Helical" evidence="1">
    <location>
        <begin position="12"/>
        <end position="30"/>
    </location>
</feature>
<keyword evidence="3" id="KW-1185">Reference proteome</keyword>
<keyword evidence="1" id="KW-0472">Membrane</keyword>
<keyword evidence="1" id="KW-1133">Transmembrane helix</keyword>
<dbReference type="GeneID" id="96286851"/>
<dbReference type="RefSeq" id="WP_159747961.1">
    <property type="nucleotide sequence ID" value="NZ_BLIR01000003.1"/>
</dbReference>
<proteinExistence type="predicted"/>
<accession>A0A640V2F2</accession>
<comment type="caution">
    <text evidence="2">The sequence shown here is derived from an EMBL/GenBank/DDBJ whole genome shotgun (WGS) entry which is preliminary data.</text>
</comment>
<keyword evidence="1" id="KW-0812">Transmembrane</keyword>
<organism evidence="2 3">
    <name type="scientific">Streptomyces tubercidicus</name>
    <dbReference type="NCBI Taxonomy" id="47759"/>
    <lineage>
        <taxon>Bacteria</taxon>
        <taxon>Bacillati</taxon>
        <taxon>Actinomycetota</taxon>
        <taxon>Actinomycetes</taxon>
        <taxon>Kitasatosporales</taxon>
        <taxon>Streptomycetaceae</taxon>
        <taxon>Streptomyces</taxon>
    </lineage>
</organism>
<feature type="transmembrane region" description="Helical" evidence="1">
    <location>
        <begin position="50"/>
        <end position="70"/>
    </location>
</feature>